<dbReference type="PANTHER" id="PTHR11256:SF56">
    <property type="entry name" value="BCL-2 BCL-2 HOMOLOGY REGION 1-3 DOMAIN-CONTAINING PROTEIN"/>
    <property type="match status" value="1"/>
</dbReference>
<protein>
    <recommendedName>
        <fullName evidence="3">Bcl-2 Bcl-2 homology region 1-3 domain-containing protein</fullName>
    </recommendedName>
</protein>
<dbReference type="GO" id="GO:0097192">
    <property type="term" value="P:extrinsic apoptotic signaling pathway in absence of ligand"/>
    <property type="evidence" value="ECO:0007669"/>
    <property type="project" value="TreeGrafter"/>
</dbReference>
<feature type="non-terminal residue" evidence="4">
    <location>
        <position position="60"/>
    </location>
</feature>
<evidence type="ECO:0000256" key="2">
    <source>
        <dbReference type="ARBA" id="ARBA00022703"/>
    </source>
</evidence>
<dbReference type="SUPFAM" id="SSF56854">
    <property type="entry name" value="Bcl-2 inhibitors of programmed cell death"/>
    <property type="match status" value="1"/>
</dbReference>
<comment type="similarity">
    <text evidence="1">Belongs to the Bcl-2 family.</text>
</comment>
<dbReference type="EMBL" id="CAJOBJ010098641">
    <property type="protein sequence ID" value="CAF4576369.1"/>
    <property type="molecule type" value="Genomic_DNA"/>
</dbReference>
<dbReference type="PRINTS" id="PR01862">
    <property type="entry name" value="BCL2FAMILY"/>
</dbReference>
<dbReference type="PANTHER" id="PTHR11256">
    <property type="entry name" value="BCL-2 RELATED"/>
    <property type="match status" value="1"/>
</dbReference>
<proteinExistence type="inferred from homology"/>
<dbReference type="GO" id="GO:0051400">
    <property type="term" value="F:BH domain binding"/>
    <property type="evidence" value="ECO:0007669"/>
    <property type="project" value="TreeGrafter"/>
</dbReference>
<sequence>LFRDGIYNWGRIVTLFFFTYKLIIKSLRDQPASILQVLVDWTVRFVKELVAPWIVGKGGW</sequence>
<dbReference type="InterPro" id="IPR036834">
    <property type="entry name" value="Bcl-2-like_sf"/>
</dbReference>
<dbReference type="GO" id="GO:0001836">
    <property type="term" value="P:release of cytochrome c from mitochondria"/>
    <property type="evidence" value="ECO:0007669"/>
    <property type="project" value="TreeGrafter"/>
</dbReference>
<dbReference type="GO" id="GO:0005741">
    <property type="term" value="C:mitochondrial outer membrane"/>
    <property type="evidence" value="ECO:0007669"/>
    <property type="project" value="TreeGrafter"/>
</dbReference>
<dbReference type="InterPro" id="IPR026298">
    <property type="entry name" value="Bcl-2_fam"/>
</dbReference>
<evidence type="ECO:0000313" key="7">
    <source>
        <dbReference type="Proteomes" id="UP000663834"/>
    </source>
</evidence>
<feature type="non-terminal residue" evidence="4">
    <location>
        <position position="1"/>
    </location>
</feature>
<dbReference type="AlphaFoldDB" id="A0A815GFD2"/>
<dbReference type="Proteomes" id="UP000663834">
    <property type="component" value="Unassembled WGS sequence"/>
</dbReference>
<accession>A0A815GFD2</accession>
<name>A0A815GFD2_9BILA</name>
<evidence type="ECO:0000256" key="1">
    <source>
        <dbReference type="ARBA" id="ARBA00009458"/>
    </source>
</evidence>
<dbReference type="InterPro" id="IPR002475">
    <property type="entry name" value="Bcl2-like"/>
</dbReference>
<evidence type="ECO:0000313" key="6">
    <source>
        <dbReference type="EMBL" id="CAF4811746.1"/>
    </source>
</evidence>
<dbReference type="PROSITE" id="PS50062">
    <property type="entry name" value="BCL2_FAMILY"/>
    <property type="match status" value="1"/>
</dbReference>
<gene>
    <name evidence="5" type="ORF">GIL414_LOCUS37901</name>
    <name evidence="6" type="ORF">GIL414_LOCUS47611</name>
    <name evidence="4" type="ORF">KQP761_LOCUS6577</name>
</gene>
<dbReference type="OrthoDB" id="6080198at2759"/>
<evidence type="ECO:0000313" key="4">
    <source>
        <dbReference type="EMBL" id="CAF1337703.1"/>
    </source>
</evidence>
<feature type="domain" description="Bcl-2 Bcl-2 homology region 1-3" evidence="3">
    <location>
        <begin position="1"/>
        <end position="60"/>
    </location>
</feature>
<dbReference type="Gene3D" id="1.10.437.10">
    <property type="entry name" value="Blc2-like"/>
    <property type="match status" value="1"/>
</dbReference>
<dbReference type="EMBL" id="CAJOBJ010152315">
    <property type="protein sequence ID" value="CAF4811746.1"/>
    <property type="molecule type" value="Genomic_DNA"/>
</dbReference>
<evidence type="ECO:0000313" key="5">
    <source>
        <dbReference type="EMBL" id="CAF4576369.1"/>
    </source>
</evidence>
<reference evidence="4" key="1">
    <citation type="submission" date="2021-02" db="EMBL/GenBank/DDBJ databases">
        <authorList>
            <person name="Nowell W R."/>
        </authorList>
    </citation>
    <scope>NUCLEOTIDE SEQUENCE</scope>
</reference>
<keyword evidence="2" id="KW-0053">Apoptosis</keyword>
<dbReference type="GO" id="GO:0042981">
    <property type="term" value="P:regulation of apoptotic process"/>
    <property type="evidence" value="ECO:0007669"/>
    <property type="project" value="InterPro"/>
</dbReference>
<organism evidence="4 7">
    <name type="scientific">Rotaria magnacalcarata</name>
    <dbReference type="NCBI Taxonomy" id="392030"/>
    <lineage>
        <taxon>Eukaryota</taxon>
        <taxon>Metazoa</taxon>
        <taxon>Spiralia</taxon>
        <taxon>Gnathifera</taxon>
        <taxon>Rotifera</taxon>
        <taxon>Eurotatoria</taxon>
        <taxon>Bdelloidea</taxon>
        <taxon>Philodinida</taxon>
        <taxon>Philodinidae</taxon>
        <taxon>Rotaria</taxon>
    </lineage>
</organism>
<evidence type="ECO:0000259" key="3">
    <source>
        <dbReference type="Pfam" id="PF00452"/>
    </source>
</evidence>
<dbReference type="GO" id="GO:0008630">
    <property type="term" value="P:intrinsic apoptotic signaling pathway in response to DNA damage"/>
    <property type="evidence" value="ECO:0007669"/>
    <property type="project" value="TreeGrafter"/>
</dbReference>
<dbReference type="EMBL" id="CAJNOW010001983">
    <property type="protein sequence ID" value="CAF1337703.1"/>
    <property type="molecule type" value="Genomic_DNA"/>
</dbReference>
<comment type="caution">
    <text evidence="4">The sequence shown here is derived from an EMBL/GenBank/DDBJ whole genome shotgun (WGS) entry which is preliminary data.</text>
</comment>
<dbReference type="Proteomes" id="UP000681720">
    <property type="component" value="Unassembled WGS sequence"/>
</dbReference>
<dbReference type="Pfam" id="PF00452">
    <property type="entry name" value="Bcl-2"/>
    <property type="match status" value="1"/>
</dbReference>
<dbReference type="InterPro" id="IPR046371">
    <property type="entry name" value="Bcl-2_BH1-3"/>
</dbReference>